<evidence type="ECO:0000256" key="1">
    <source>
        <dbReference type="SAM" id="MobiDB-lite"/>
    </source>
</evidence>
<dbReference type="Proteomes" id="UP000887561">
    <property type="component" value="Unplaced"/>
</dbReference>
<evidence type="ECO:0000313" key="2">
    <source>
        <dbReference type="Proteomes" id="UP000887561"/>
    </source>
</evidence>
<feature type="compositionally biased region" description="Polar residues" evidence="1">
    <location>
        <begin position="76"/>
        <end position="86"/>
    </location>
</feature>
<proteinExistence type="predicted"/>
<evidence type="ECO:0000313" key="3">
    <source>
        <dbReference type="WBParaSite" id="scaffold15135_cov420.g17766"/>
    </source>
</evidence>
<keyword evidence="2" id="KW-1185">Reference proteome</keyword>
<protein>
    <submittedName>
        <fullName evidence="3">Uncharacterized protein</fullName>
    </submittedName>
</protein>
<accession>A0A915LS13</accession>
<feature type="region of interest" description="Disordered" evidence="1">
    <location>
        <begin position="76"/>
        <end position="103"/>
    </location>
</feature>
<feature type="compositionally biased region" description="Polar residues" evidence="1">
    <location>
        <begin position="19"/>
        <end position="29"/>
    </location>
</feature>
<feature type="compositionally biased region" description="Polar residues" evidence="1">
    <location>
        <begin position="93"/>
        <end position="103"/>
    </location>
</feature>
<organism evidence="2 3">
    <name type="scientific">Meloidogyne javanica</name>
    <name type="common">Root-knot nematode worm</name>
    <dbReference type="NCBI Taxonomy" id="6303"/>
    <lineage>
        <taxon>Eukaryota</taxon>
        <taxon>Metazoa</taxon>
        <taxon>Ecdysozoa</taxon>
        <taxon>Nematoda</taxon>
        <taxon>Chromadorea</taxon>
        <taxon>Rhabditida</taxon>
        <taxon>Tylenchina</taxon>
        <taxon>Tylenchomorpha</taxon>
        <taxon>Tylenchoidea</taxon>
        <taxon>Meloidogynidae</taxon>
        <taxon>Meloidogyninae</taxon>
        <taxon>Meloidogyne</taxon>
        <taxon>Meloidogyne incognita group</taxon>
    </lineage>
</organism>
<feature type="region of interest" description="Disordered" evidence="1">
    <location>
        <begin position="193"/>
        <end position="213"/>
    </location>
</feature>
<reference evidence="3" key="1">
    <citation type="submission" date="2022-11" db="UniProtKB">
        <authorList>
            <consortium name="WormBaseParasite"/>
        </authorList>
    </citation>
    <scope>IDENTIFICATION</scope>
</reference>
<feature type="region of interest" description="Disordered" evidence="1">
    <location>
        <begin position="1"/>
        <end position="31"/>
    </location>
</feature>
<name>A0A915LS13_MELJA</name>
<sequence>MPSKEYLAKQKRKQRYKCNPTSKSPSQGSELDHPVQIAMEACMDNVANFAQAGSSSGNVFSVSQLGLSVSSMGVGPTTSGSDSPFLSSMGAIPSSSTNDSPFLSSRTLIRDDCPNKVYRFDESNVSCLENESIVSLDIDNDSSCTSIICSSAKRGRPKKSLKGAGRPRKLSICDSVDECVIINDEPVIFLAPDPPDMPVRQSIPVRQSERIKN</sequence>
<dbReference type="WBParaSite" id="scaffold15135_cov420.g17766">
    <property type="protein sequence ID" value="scaffold15135_cov420.g17766"/>
    <property type="gene ID" value="scaffold15135_cov420.g17766"/>
</dbReference>
<dbReference type="AlphaFoldDB" id="A0A915LS13"/>